<dbReference type="Gene3D" id="3.40.50.2000">
    <property type="entry name" value="Glycogen Phosphorylase B"/>
    <property type="match status" value="2"/>
</dbReference>
<gene>
    <name evidence="2" type="ORF">CA839_07765</name>
</gene>
<organism evidence="2 3">
    <name type="scientific">Fusobacterium nucleatum subsp. polymorphum</name>
    <name type="common">Fusobacterium polymorphum</name>
    <dbReference type="NCBI Taxonomy" id="76857"/>
    <lineage>
        <taxon>Bacteria</taxon>
        <taxon>Fusobacteriati</taxon>
        <taxon>Fusobacteriota</taxon>
        <taxon>Fusobacteriia</taxon>
        <taxon>Fusobacteriales</taxon>
        <taxon>Fusobacteriaceae</taxon>
        <taxon>Fusobacterium</taxon>
    </lineage>
</organism>
<evidence type="ECO:0000313" key="2">
    <source>
        <dbReference type="EMBL" id="OWP25802.1"/>
    </source>
</evidence>
<dbReference type="InterPro" id="IPR001296">
    <property type="entry name" value="Glyco_trans_1"/>
</dbReference>
<dbReference type="SUPFAM" id="SSF53756">
    <property type="entry name" value="UDP-Glycosyltransferase/glycogen phosphorylase"/>
    <property type="match status" value="1"/>
</dbReference>
<dbReference type="PANTHER" id="PTHR12526:SF622">
    <property type="entry name" value="GLYCOSYLTRANSFERASE (GROUP I)"/>
    <property type="match status" value="1"/>
</dbReference>
<dbReference type="GO" id="GO:0016757">
    <property type="term" value="F:glycosyltransferase activity"/>
    <property type="evidence" value="ECO:0007669"/>
    <property type="project" value="InterPro"/>
</dbReference>
<dbReference type="CDD" id="cd03794">
    <property type="entry name" value="GT4_WbuB-like"/>
    <property type="match status" value="1"/>
</dbReference>
<dbReference type="Proteomes" id="UP000197470">
    <property type="component" value="Unassembled WGS sequence"/>
</dbReference>
<accession>A0A246EGQ8</accession>
<proteinExistence type="predicted"/>
<dbReference type="Pfam" id="PF00534">
    <property type="entry name" value="Glycos_transf_1"/>
    <property type="match status" value="1"/>
</dbReference>
<sequence>MKKIWIIAPFIEIYNLDTRDRFQYIANELSKNVDYEVHLFTSDFIHLKKEFINISIEGKYSFNVHLIHERGYKKNISLSRALSHISFASNLMKKVKKMDKPDLIFCAYPMMTSAYLIGKYAKKNKIPFIIDIQDTWPESISSGINTDNILVKTLMLPFTIYANKIYKLADLVFGVSQTYANRAKVKGTLAKEFISVYIGAEGNKFDDIIKLKEKSKGEVWCIYIGTLSYSYDLLTLILTFHDLKEINPNIKLYILGDGPDFNILKNKAEELELLNKTVYLKGFLPYEEVVSYLKSSDIALNAIKGKALQTMTNKFGDFVSAGLPILNCCQMEEVKKIIEEKGLGMNYIPENSNSLKEAILFLLEHKDKMLEFSKNSKKFANEKFDRRKSYNIIFEKIKEILQ</sequence>
<dbReference type="PANTHER" id="PTHR12526">
    <property type="entry name" value="GLYCOSYLTRANSFERASE"/>
    <property type="match status" value="1"/>
</dbReference>
<dbReference type="AlphaFoldDB" id="A0A246EGQ8"/>
<comment type="caution">
    <text evidence="2">The sequence shown here is derived from an EMBL/GenBank/DDBJ whole genome shotgun (WGS) entry which is preliminary data.</text>
</comment>
<evidence type="ECO:0000313" key="3">
    <source>
        <dbReference type="Proteomes" id="UP000197470"/>
    </source>
</evidence>
<evidence type="ECO:0000259" key="1">
    <source>
        <dbReference type="Pfam" id="PF00534"/>
    </source>
</evidence>
<feature type="domain" description="Glycosyl transferase family 1" evidence="1">
    <location>
        <begin position="210"/>
        <end position="378"/>
    </location>
</feature>
<protein>
    <submittedName>
        <fullName evidence="2">Glycosyltransferase WbuB</fullName>
    </submittedName>
</protein>
<reference evidence="2 3" key="1">
    <citation type="submission" date="2017-05" db="EMBL/GenBank/DDBJ databases">
        <title>Genome sequencing of Fusobacterium nucleatum subsp. polymorphum KCOM 1001 (=ChDC F119).</title>
        <authorList>
            <person name="Kook J.-K."/>
            <person name="Park S.-N."/>
            <person name="Lim Y.K."/>
            <person name="Roh H."/>
        </authorList>
    </citation>
    <scope>NUCLEOTIDE SEQUENCE [LARGE SCALE GENOMIC DNA]</scope>
    <source>
        <strain evidence="2 3">KCOM 1001</strain>
    </source>
</reference>
<keyword evidence="2" id="KW-0808">Transferase</keyword>
<name>A0A246EGQ8_FUSNP</name>
<dbReference type="EMBL" id="NHRT01000001">
    <property type="protein sequence ID" value="OWP25802.1"/>
    <property type="molecule type" value="Genomic_DNA"/>
</dbReference>